<reference evidence="3" key="1">
    <citation type="submission" date="2023-03" db="EMBL/GenBank/DDBJ databases">
        <title>Stygiobacter electus gen. nov., sp. nov., facultatively anaerobic thermotolerant bacterium of the class Ignavibacteria from a well of Yessentuki mineral water deposit.</title>
        <authorList>
            <person name="Podosokorskaya O.A."/>
            <person name="Elcheninov A.G."/>
            <person name="Petrova N.F."/>
            <person name="Zavarzina D.G."/>
            <person name="Kublanov I.V."/>
            <person name="Merkel A.Y."/>
        </authorList>
    </citation>
    <scope>NUCLEOTIDE SEQUENCE</scope>
    <source>
        <strain evidence="3">09-Me</strain>
    </source>
</reference>
<proteinExistence type="predicted"/>
<keyword evidence="1" id="KW-0175">Coiled coil</keyword>
<evidence type="ECO:0000313" key="4">
    <source>
        <dbReference type="Proteomes" id="UP001221302"/>
    </source>
</evidence>
<dbReference type="InterPro" id="IPR001036">
    <property type="entry name" value="Acrflvin-R"/>
</dbReference>
<dbReference type="Gene3D" id="1.20.1640.10">
    <property type="entry name" value="Multidrug efflux transporter AcrB transmembrane domain"/>
    <property type="match status" value="3"/>
</dbReference>
<feature type="transmembrane region" description="Helical" evidence="2">
    <location>
        <begin position="465"/>
        <end position="489"/>
    </location>
</feature>
<dbReference type="EMBL" id="JARGDL010000008">
    <property type="protein sequence ID" value="MDF1611900.1"/>
    <property type="molecule type" value="Genomic_DNA"/>
</dbReference>
<feature type="transmembrane region" description="Helical" evidence="2">
    <location>
        <begin position="338"/>
        <end position="357"/>
    </location>
</feature>
<feature type="transmembrane region" description="Helical" evidence="2">
    <location>
        <begin position="525"/>
        <end position="542"/>
    </location>
</feature>
<dbReference type="GO" id="GO:0042910">
    <property type="term" value="F:xenobiotic transmembrane transporter activity"/>
    <property type="evidence" value="ECO:0007669"/>
    <property type="project" value="TreeGrafter"/>
</dbReference>
<dbReference type="RefSeq" id="WP_321535668.1">
    <property type="nucleotide sequence ID" value="NZ_JARGDL010000008.1"/>
</dbReference>
<evidence type="ECO:0000256" key="2">
    <source>
        <dbReference type="SAM" id="Phobius"/>
    </source>
</evidence>
<feature type="transmembrane region" description="Helical" evidence="2">
    <location>
        <begin position="1022"/>
        <end position="1046"/>
    </location>
</feature>
<feature type="transmembrane region" description="Helical" evidence="2">
    <location>
        <begin position="897"/>
        <end position="916"/>
    </location>
</feature>
<dbReference type="InterPro" id="IPR027463">
    <property type="entry name" value="AcrB_DN_DC_subdom"/>
</dbReference>
<accession>A0AAE3P0A4</accession>
<feature type="transmembrane region" description="Helical" evidence="2">
    <location>
        <begin position="434"/>
        <end position="453"/>
    </location>
</feature>
<feature type="transmembrane region" description="Helical" evidence="2">
    <location>
        <begin position="12"/>
        <end position="35"/>
    </location>
</feature>
<keyword evidence="2" id="KW-1133">Transmembrane helix</keyword>
<dbReference type="PANTHER" id="PTHR32063">
    <property type="match status" value="1"/>
</dbReference>
<organism evidence="3 4">
    <name type="scientific">Stygiobacter electus</name>
    <dbReference type="NCBI Taxonomy" id="3032292"/>
    <lineage>
        <taxon>Bacteria</taxon>
        <taxon>Pseudomonadati</taxon>
        <taxon>Ignavibacteriota</taxon>
        <taxon>Ignavibacteria</taxon>
        <taxon>Ignavibacteriales</taxon>
        <taxon>Melioribacteraceae</taxon>
        <taxon>Stygiobacter</taxon>
    </lineage>
</organism>
<dbReference type="Pfam" id="PF00873">
    <property type="entry name" value="ACR_tran"/>
    <property type="match status" value="2"/>
</dbReference>
<dbReference type="Gene3D" id="3.30.70.1430">
    <property type="entry name" value="Multidrug efflux transporter AcrB pore domain"/>
    <property type="match status" value="2"/>
</dbReference>
<dbReference type="Proteomes" id="UP001221302">
    <property type="component" value="Unassembled WGS sequence"/>
</dbReference>
<evidence type="ECO:0000313" key="3">
    <source>
        <dbReference type="EMBL" id="MDF1611900.1"/>
    </source>
</evidence>
<protein>
    <submittedName>
        <fullName evidence="3">Efflux RND transporter permease subunit</fullName>
    </submittedName>
</protein>
<gene>
    <name evidence="3" type="ORF">P0M35_07045</name>
</gene>
<dbReference type="GO" id="GO:0005886">
    <property type="term" value="C:plasma membrane"/>
    <property type="evidence" value="ECO:0007669"/>
    <property type="project" value="TreeGrafter"/>
</dbReference>
<dbReference type="Gene3D" id="3.30.2090.10">
    <property type="entry name" value="Multidrug efflux transporter AcrB TolC docking domain, DN and DC subdomains"/>
    <property type="match status" value="2"/>
</dbReference>
<dbReference type="PRINTS" id="PR00702">
    <property type="entry name" value="ACRIFLAVINRP"/>
</dbReference>
<dbReference type="SUPFAM" id="SSF82714">
    <property type="entry name" value="Multidrug efflux transporter AcrB TolC docking domain, DN and DC subdomains"/>
    <property type="match status" value="2"/>
</dbReference>
<feature type="transmembrane region" description="Helical" evidence="2">
    <location>
        <begin position="923"/>
        <end position="943"/>
    </location>
</feature>
<feature type="transmembrane region" description="Helical" evidence="2">
    <location>
        <begin position="364"/>
        <end position="384"/>
    </location>
</feature>
<dbReference type="Gene3D" id="3.30.70.1440">
    <property type="entry name" value="Multidrug efflux transporter AcrB pore domain"/>
    <property type="match status" value="1"/>
</dbReference>
<dbReference type="Gene3D" id="3.30.70.1320">
    <property type="entry name" value="Multidrug efflux transporter AcrB pore domain like"/>
    <property type="match status" value="1"/>
</dbReference>
<dbReference type="PANTHER" id="PTHR32063:SF0">
    <property type="entry name" value="SWARMING MOTILITY PROTEIN SWRC"/>
    <property type="match status" value="1"/>
</dbReference>
<keyword evidence="4" id="KW-1185">Reference proteome</keyword>
<feature type="coiled-coil region" evidence="1">
    <location>
        <begin position="611"/>
        <end position="638"/>
    </location>
</feature>
<dbReference type="SUPFAM" id="SSF82693">
    <property type="entry name" value="Multidrug efflux transporter AcrB pore domain, PN1, PN2, PC1 and PC2 subdomains"/>
    <property type="match status" value="1"/>
</dbReference>
<evidence type="ECO:0000256" key="1">
    <source>
        <dbReference type="SAM" id="Coils"/>
    </source>
</evidence>
<sequence>MKNIFYTFLTRPVTTTMFFFVVIAVGIISVLNLPIELTPNAENPKLTVRISWYGTSPEAVEAYVTSPIEAELSTINGIKKISSVSSRGLSQINLDFHPGTDINFTRVEINEKLSSLKNTLPVDVTPPQISQYVPQDFQNLQGFLTYSISANHSANEIRKYLIDNVLYKLKNIDGVSNVEINGGSERLIEIIIDYGKVKIFNITEDEINNSISEIEKILSAGKIEKNTNRILLKIYNQIKIKEDISNQIIKTLPSGNSIRLKDIGTITDDYEEEKNYYRINGKETVTLIVDKEPGANTLATAKLVQQKIIQLAKGFPHDYVLTKELDRSENINKDLTELLKDSILSLTLIFIIMFLILKNLQYTFIIFSSIFFSLLFSFGLFYLFNLTLNILTISCFVIGFGFIVDNSIVVLDYLDKNCNNQNKKRLTVLLKNIFYPLLISTVTIISVFTPLIFLTGELQLYFKQFALGIGFTLTASLIVAFTIIPFLYAKSFKDNITSSKQSLTSKYLYEIYDKIAENVLKWKRLSITILVLIIGLPVWLLPGRIEKVPFSEIYNSIFDTEIYSEIKPYINYAFGGALNLFFNHINRGDVWSYGSETFIYVRLELPNGNRIERINQLCKNLENEILAYKKIFKNLIANVIDEETATLRIEFNTEQANSAFPYLLKNFITAYAVNLGGVDSYVYGFGPGFSNAGGFSSSMFNVEIKGYNYERVKKLAEDFRKKIIKNPRVDNVDIDKTAFFWTKDNYEIIGKVNREKILEYGISITDLLAIIAKNSGGNVTYNKFRIENDAVNYKIKYSNYNEMQLNELENLIITDNQKRNIKIGELVNFEEKKTLSKINRVDQQYVRNVSFEFKGPYKFGNIFLESSIKSFLVPEGYSIKTKDTYFFFESEEKEIEIWKILGTSIIIIFMITAGYFESYRKPIIIISAIPFAFIGSIFIFWITDSTIERGAYAGMLLLVGLSVSNSITLVNYISKNLNEHNKIAELTKNRLRAIFLTSLTTFSALLPFILGERETFWKNLSLSILGGIVTSTIFVVFFVPLIYQILLKVNFNRFSKNN</sequence>
<comment type="caution">
    <text evidence="3">The sequence shown here is derived from an EMBL/GenBank/DDBJ whole genome shotgun (WGS) entry which is preliminary data.</text>
</comment>
<name>A0AAE3P0A4_9BACT</name>
<feature type="transmembrane region" description="Helical" evidence="2">
    <location>
        <begin position="390"/>
        <end position="414"/>
    </location>
</feature>
<dbReference type="SUPFAM" id="SSF82866">
    <property type="entry name" value="Multidrug efflux transporter AcrB transmembrane domain"/>
    <property type="match status" value="2"/>
</dbReference>
<feature type="transmembrane region" description="Helical" evidence="2">
    <location>
        <begin position="993"/>
        <end position="1010"/>
    </location>
</feature>
<keyword evidence="2" id="KW-0812">Transmembrane</keyword>
<feature type="transmembrane region" description="Helical" evidence="2">
    <location>
        <begin position="949"/>
        <end position="973"/>
    </location>
</feature>
<keyword evidence="2" id="KW-0472">Membrane</keyword>
<dbReference type="AlphaFoldDB" id="A0AAE3P0A4"/>